<dbReference type="AlphaFoldDB" id="A0A0G0YBJ7"/>
<feature type="transmembrane region" description="Helical" evidence="6">
    <location>
        <begin position="384"/>
        <end position="405"/>
    </location>
</feature>
<gene>
    <name evidence="7" type="ORF">UU50_C0026G0010</name>
</gene>
<feature type="transmembrane region" description="Helical" evidence="6">
    <location>
        <begin position="329"/>
        <end position="352"/>
    </location>
</feature>
<dbReference type="Pfam" id="PF01943">
    <property type="entry name" value="Polysacc_synt"/>
    <property type="match status" value="1"/>
</dbReference>
<feature type="transmembrane region" description="Helical" evidence="6">
    <location>
        <begin position="85"/>
        <end position="106"/>
    </location>
</feature>
<proteinExistence type="predicted"/>
<keyword evidence="5 6" id="KW-0472">Membrane</keyword>
<evidence type="ECO:0000256" key="5">
    <source>
        <dbReference type="ARBA" id="ARBA00023136"/>
    </source>
</evidence>
<dbReference type="PANTHER" id="PTHR30250:SF11">
    <property type="entry name" value="O-ANTIGEN TRANSPORTER-RELATED"/>
    <property type="match status" value="1"/>
</dbReference>
<sequence length="479" mass="52337">MKETRKLAQNAAIQIIGKTTATVLGVLTVAILARHLGVEGYGQFTIALSFLSIFAVIVDFGLTLTTTQMISEHEADEPALLGNLFTLRILSAIIFLALAPVVAIFFPYDNIIQLSIAVGSFSYLFGTTAQMFVGVFQKRMLMSRAVMAELANRTAVLIGVICAPIFNFSVVDIVWLLVIGNGIQLIIMLAQTRALVAFKPRLNLAIWKTIIKRSWPIGASIFFNLIYMRGDVVFLSVFRSNAETGIYGAAYKVVDVVSAIPVMYMGIALPLLVAAWSASRTNRFKDYMQKSFDFLSIAATPIIFGSIAVGVPIMQLIAGSDFTQSGQVLMILGPAAAIVFWNSLFGHAVVALNKQKIMTFGYLAVAVFTVIGYVIFIPQYGMWAAAWMTLFSEMLIGLLTFAVVWRISHYFPSLKMLSKAVLASIIMFIVLKLLADLHIAILLPLSMIVYAVALTALGGPKPKEVLNLFLPEKPPISQP</sequence>
<comment type="subcellular location">
    <subcellularLocation>
        <location evidence="1">Cell membrane</location>
        <topology evidence="1">Multi-pass membrane protein</topology>
    </subcellularLocation>
</comment>
<feature type="transmembrane region" description="Helical" evidence="6">
    <location>
        <begin position="12"/>
        <end position="32"/>
    </location>
</feature>
<dbReference type="InterPro" id="IPR002797">
    <property type="entry name" value="Polysacc_synth"/>
</dbReference>
<evidence type="ECO:0000256" key="2">
    <source>
        <dbReference type="ARBA" id="ARBA00022475"/>
    </source>
</evidence>
<comment type="caution">
    <text evidence="7">The sequence shown here is derived from an EMBL/GenBank/DDBJ whole genome shotgun (WGS) entry which is preliminary data.</text>
</comment>
<keyword evidence="4 6" id="KW-1133">Transmembrane helix</keyword>
<feature type="transmembrane region" description="Helical" evidence="6">
    <location>
        <begin position="291"/>
        <end position="317"/>
    </location>
</feature>
<evidence type="ECO:0000256" key="3">
    <source>
        <dbReference type="ARBA" id="ARBA00022692"/>
    </source>
</evidence>
<evidence type="ECO:0000256" key="1">
    <source>
        <dbReference type="ARBA" id="ARBA00004651"/>
    </source>
</evidence>
<name>A0A0G0YBJ7_9BACT</name>
<feature type="transmembrane region" description="Helical" evidence="6">
    <location>
        <begin position="417"/>
        <end position="435"/>
    </location>
</feature>
<dbReference type="InterPro" id="IPR050833">
    <property type="entry name" value="Poly_Biosynth_Transport"/>
</dbReference>
<dbReference type="PANTHER" id="PTHR30250">
    <property type="entry name" value="PST FAMILY PREDICTED COLANIC ACID TRANSPORTER"/>
    <property type="match status" value="1"/>
</dbReference>
<dbReference type="EMBL" id="LCAW01000026">
    <property type="protein sequence ID" value="KKR97672.1"/>
    <property type="molecule type" value="Genomic_DNA"/>
</dbReference>
<feature type="transmembrane region" description="Helical" evidence="6">
    <location>
        <begin position="112"/>
        <end position="133"/>
    </location>
</feature>
<feature type="transmembrane region" description="Helical" evidence="6">
    <location>
        <begin position="258"/>
        <end position="279"/>
    </location>
</feature>
<evidence type="ECO:0000256" key="4">
    <source>
        <dbReference type="ARBA" id="ARBA00022989"/>
    </source>
</evidence>
<reference evidence="7 8" key="1">
    <citation type="journal article" date="2015" name="Nature">
        <title>rRNA introns, odd ribosomes, and small enigmatic genomes across a large radiation of phyla.</title>
        <authorList>
            <person name="Brown C.T."/>
            <person name="Hug L.A."/>
            <person name="Thomas B.C."/>
            <person name="Sharon I."/>
            <person name="Castelle C.J."/>
            <person name="Singh A."/>
            <person name="Wilkins M.J."/>
            <person name="Williams K.H."/>
            <person name="Banfield J.F."/>
        </authorList>
    </citation>
    <scope>NUCLEOTIDE SEQUENCE [LARGE SCALE GENOMIC DNA]</scope>
</reference>
<organism evidence="7 8">
    <name type="scientific">Candidatus Uhrbacteria bacterium GW2011_GWC1_41_20</name>
    <dbReference type="NCBI Taxonomy" id="1618983"/>
    <lineage>
        <taxon>Bacteria</taxon>
        <taxon>Candidatus Uhriibacteriota</taxon>
    </lineage>
</organism>
<feature type="transmembrane region" description="Helical" evidence="6">
    <location>
        <begin position="44"/>
        <end position="64"/>
    </location>
</feature>
<evidence type="ECO:0000313" key="8">
    <source>
        <dbReference type="Proteomes" id="UP000033930"/>
    </source>
</evidence>
<keyword evidence="2" id="KW-1003">Cell membrane</keyword>
<evidence type="ECO:0000313" key="7">
    <source>
        <dbReference type="EMBL" id="KKR97672.1"/>
    </source>
</evidence>
<protein>
    <submittedName>
        <fullName evidence="7">Polysaccharide biosynthesis protein</fullName>
    </submittedName>
</protein>
<dbReference type="CDD" id="cd13128">
    <property type="entry name" value="MATE_Wzx_like"/>
    <property type="match status" value="1"/>
</dbReference>
<feature type="transmembrane region" description="Helical" evidence="6">
    <location>
        <begin position="359"/>
        <end position="378"/>
    </location>
</feature>
<accession>A0A0G0YBJ7</accession>
<keyword evidence="3 6" id="KW-0812">Transmembrane</keyword>
<dbReference type="GO" id="GO:0005886">
    <property type="term" value="C:plasma membrane"/>
    <property type="evidence" value="ECO:0007669"/>
    <property type="project" value="UniProtKB-SubCell"/>
</dbReference>
<dbReference type="Proteomes" id="UP000033930">
    <property type="component" value="Unassembled WGS sequence"/>
</dbReference>
<evidence type="ECO:0000256" key="6">
    <source>
        <dbReference type="SAM" id="Phobius"/>
    </source>
</evidence>